<accession>A0A0W0YL46</accession>
<organism evidence="9 10">
    <name type="scientific">Legionella shakespearei DSM 23087</name>
    <dbReference type="NCBI Taxonomy" id="1122169"/>
    <lineage>
        <taxon>Bacteria</taxon>
        <taxon>Pseudomonadati</taxon>
        <taxon>Pseudomonadota</taxon>
        <taxon>Gammaproteobacteria</taxon>
        <taxon>Legionellales</taxon>
        <taxon>Legionellaceae</taxon>
        <taxon>Legionella</taxon>
    </lineage>
</organism>
<evidence type="ECO:0000313" key="10">
    <source>
        <dbReference type="Proteomes" id="UP000054600"/>
    </source>
</evidence>
<gene>
    <name evidence="9" type="primary">enhA_3</name>
    <name evidence="9" type="ORF">Lsha_2490</name>
</gene>
<dbReference type="RefSeq" id="WP_018576841.1">
    <property type="nucleotide sequence ID" value="NZ_KB892393.1"/>
</dbReference>
<evidence type="ECO:0000256" key="3">
    <source>
        <dbReference type="ARBA" id="ARBA00022679"/>
    </source>
</evidence>
<comment type="caution">
    <text evidence="9">The sequence shown here is derived from an EMBL/GenBank/DDBJ whole genome shotgun (WGS) entry which is preliminary data.</text>
</comment>
<dbReference type="InterPro" id="IPR050979">
    <property type="entry name" value="LD-transpeptidase"/>
</dbReference>
<evidence type="ECO:0000313" key="9">
    <source>
        <dbReference type="EMBL" id="KTD57649.1"/>
    </source>
</evidence>
<dbReference type="PANTHER" id="PTHR30582">
    <property type="entry name" value="L,D-TRANSPEPTIDASE"/>
    <property type="match status" value="1"/>
</dbReference>
<evidence type="ECO:0000256" key="1">
    <source>
        <dbReference type="ARBA" id="ARBA00004752"/>
    </source>
</evidence>
<feature type="domain" description="L,D-TPase catalytic" evidence="8">
    <location>
        <begin position="32"/>
        <end position="155"/>
    </location>
</feature>
<dbReference type="CDD" id="cd16913">
    <property type="entry name" value="YkuD_like"/>
    <property type="match status" value="1"/>
</dbReference>
<keyword evidence="6 7" id="KW-0961">Cell wall biogenesis/degradation</keyword>
<protein>
    <submittedName>
        <fullName evidence="9">Enhanced entry protein EnhA</fullName>
    </submittedName>
</protein>
<dbReference type="Proteomes" id="UP000054600">
    <property type="component" value="Unassembled WGS sequence"/>
</dbReference>
<reference evidence="9 10" key="1">
    <citation type="submission" date="2015-11" db="EMBL/GenBank/DDBJ databases">
        <title>Genomic analysis of 38 Legionella species identifies large and diverse effector repertoires.</title>
        <authorList>
            <person name="Burstein D."/>
            <person name="Amaro F."/>
            <person name="Zusman T."/>
            <person name="Lifshitz Z."/>
            <person name="Cohen O."/>
            <person name="Gilbert J.A."/>
            <person name="Pupko T."/>
            <person name="Shuman H.A."/>
            <person name="Segal G."/>
        </authorList>
    </citation>
    <scope>NUCLEOTIDE SEQUENCE [LARGE SCALE GENOMIC DNA]</scope>
    <source>
        <strain evidence="9 10">ATCC 49655</strain>
    </source>
</reference>
<dbReference type="AlphaFoldDB" id="A0A0W0YL46"/>
<evidence type="ECO:0000256" key="4">
    <source>
        <dbReference type="ARBA" id="ARBA00022960"/>
    </source>
</evidence>
<feature type="active site" description="Nucleophile" evidence="7">
    <location>
        <position position="130"/>
    </location>
</feature>
<evidence type="ECO:0000256" key="6">
    <source>
        <dbReference type="ARBA" id="ARBA00023316"/>
    </source>
</evidence>
<evidence type="ECO:0000256" key="7">
    <source>
        <dbReference type="PROSITE-ProRule" id="PRU01373"/>
    </source>
</evidence>
<dbReference type="PANTHER" id="PTHR30582:SF2">
    <property type="entry name" value="L,D-TRANSPEPTIDASE YCIB-RELATED"/>
    <property type="match status" value="1"/>
</dbReference>
<dbReference type="InterPro" id="IPR038063">
    <property type="entry name" value="Transpep_catalytic_dom"/>
</dbReference>
<dbReference type="Pfam" id="PF03734">
    <property type="entry name" value="YkuD"/>
    <property type="match status" value="1"/>
</dbReference>
<dbReference type="GO" id="GO:0008360">
    <property type="term" value="P:regulation of cell shape"/>
    <property type="evidence" value="ECO:0007669"/>
    <property type="project" value="UniProtKB-UniRule"/>
</dbReference>
<dbReference type="OrthoDB" id="463216at2"/>
<evidence type="ECO:0000256" key="5">
    <source>
        <dbReference type="ARBA" id="ARBA00022984"/>
    </source>
</evidence>
<keyword evidence="5 7" id="KW-0573">Peptidoglycan synthesis</keyword>
<dbReference type="GO" id="GO:0018104">
    <property type="term" value="P:peptidoglycan-protein cross-linking"/>
    <property type="evidence" value="ECO:0007669"/>
    <property type="project" value="TreeGrafter"/>
</dbReference>
<proteinExistence type="inferred from homology"/>
<evidence type="ECO:0000259" key="8">
    <source>
        <dbReference type="PROSITE" id="PS52029"/>
    </source>
</evidence>
<dbReference type="InterPro" id="IPR005490">
    <property type="entry name" value="LD_TPept_cat_dom"/>
</dbReference>
<feature type="active site" description="Proton donor/acceptor" evidence="7">
    <location>
        <position position="116"/>
    </location>
</feature>
<dbReference type="GO" id="GO:0016740">
    <property type="term" value="F:transferase activity"/>
    <property type="evidence" value="ECO:0007669"/>
    <property type="project" value="UniProtKB-KW"/>
</dbReference>
<keyword evidence="10" id="KW-1185">Reference proteome</keyword>
<comment type="pathway">
    <text evidence="1 7">Cell wall biogenesis; peptidoglycan biosynthesis.</text>
</comment>
<dbReference type="UniPathway" id="UPA00219"/>
<dbReference type="GO" id="GO:0071555">
    <property type="term" value="P:cell wall organization"/>
    <property type="evidence" value="ECO:0007669"/>
    <property type="project" value="UniProtKB-UniRule"/>
</dbReference>
<sequence length="157" mass="17528">MEKSNFRFNFVVRLLFISLVTFFFNTGYAAGNTFIFNPNTLSWKAINEHGKVVRTGRGSGGKHYCADVRRGCKTPSGVYRIISKGGPGCRSSRYPLGRGGAPMPYCMFFSKYYAIHGSYDVPNYNASHGCVRVTPGDANWLSKNFIRVGTKVIIKPY</sequence>
<dbReference type="Gene3D" id="2.40.440.10">
    <property type="entry name" value="L,D-transpeptidase catalytic domain-like"/>
    <property type="match status" value="1"/>
</dbReference>
<dbReference type="PATRIC" id="fig|1122169.6.peg.2862"/>
<comment type="similarity">
    <text evidence="2">Belongs to the YkuD family.</text>
</comment>
<dbReference type="SUPFAM" id="SSF141523">
    <property type="entry name" value="L,D-transpeptidase catalytic domain-like"/>
    <property type="match status" value="1"/>
</dbReference>
<name>A0A0W0YL46_9GAMM</name>
<dbReference type="eggNOG" id="COG1376">
    <property type="taxonomic scope" value="Bacteria"/>
</dbReference>
<dbReference type="GO" id="GO:0071972">
    <property type="term" value="F:peptidoglycan L,D-transpeptidase activity"/>
    <property type="evidence" value="ECO:0007669"/>
    <property type="project" value="TreeGrafter"/>
</dbReference>
<keyword evidence="4 7" id="KW-0133">Cell shape</keyword>
<dbReference type="STRING" id="1122169.Lsha_2490"/>
<dbReference type="PROSITE" id="PS52029">
    <property type="entry name" value="LD_TPASE"/>
    <property type="match status" value="1"/>
</dbReference>
<dbReference type="GO" id="GO:0005576">
    <property type="term" value="C:extracellular region"/>
    <property type="evidence" value="ECO:0007669"/>
    <property type="project" value="TreeGrafter"/>
</dbReference>
<dbReference type="EMBL" id="LNYW01000066">
    <property type="protein sequence ID" value="KTD57649.1"/>
    <property type="molecule type" value="Genomic_DNA"/>
</dbReference>
<evidence type="ECO:0000256" key="2">
    <source>
        <dbReference type="ARBA" id="ARBA00005992"/>
    </source>
</evidence>
<keyword evidence="3" id="KW-0808">Transferase</keyword>